<dbReference type="EMBL" id="CAXITT010000024">
    <property type="protein sequence ID" value="CAL1527924.1"/>
    <property type="molecule type" value="Genomic_DNA"/>
</dbReference>
<dbReference type="Proteomes" id="UP001497497">
    <property type="component" value="Unassembled WGS sequence"/>
</dbReference>
<evidence type="ECO:0000256" key="1">
    <source>
        <dbReference type="SAM" id="MobiDB-lite"/>
    </source>
</evidence>
<accession>A0AAV2H563</accession>
<keyword evidence="3" id="KW-1185">Reference proteome</keyword>
<evidence type="ECO:0000313" key="2">
    <source>
        <dbReference type="EMBL" id="CAL1527924.1"/>
    </source>
</evidence>
<evidence type="ECO:0000313" key="3">
    <source>
        <dbReference type="Proteomes" id="UP001497497"/>
    </source>
</evidence>
<feature type="region of interest" description="Disordered" evidence="1">
    <location>
        <begin position="80"/>
        <end position="99"/>
    </location>
</feature>
<comment type="caution">
    <text evidence="2">The sequence shown here is derived from an EMBL/GenBank/DDBJ whole genome shotgun (WGS) entry which is preliminary data.</text>
</comment>
<feature type="compositionally biased region" description="Low complexity" evidence="1">
    <location>
        <begin position="202"/>
        <end position="215"/>
    </location>
</feature>
<feature type="non-terminal residue" evidence="2">
    <location>
        <position position="215"/>
    </location>
</feature>
<dbReference type="AlphaFoldDB" id="A0AAV2H563"/>
<gene>
    <name evidence="2" type="ORF">GSLYS_00002094001</name>
</gene>
<feature type="compositionally biased region" description="Polar residues" evidence="1">
    <location>
        <begin position="52"/>
        <end position="65"/>
    </location>
</feature>
<name>A0AAV2H563_LYMST</name>
<organism evidence="2 3">
    <name type="scientific">Lymnaea stagnalis</name>
    <name type="common">Great pond snail</name>
    <name type="synonym">Helix stagnalis</name>
    <dbReference type="NCBI Taxonomy" id="6523"/>
    <lineage>
        <taxon>Eukaryota</taxon>
        <taxon>Metazoa</taxon>
        <taxon>Spiralia</taxon>
        <taxon>Lophotrochozoa</taxon>
        <taxon>Mollusca</taxon>
        <taxon>Gastropoda</taxon>
        <taxon>Heterobranchia</taxon>
        <taxon>Euthyneura</taxon>
        <taxon>Panpulmonata</taxon>
        <taxon>Hygrophila</taxon>
        <taxon>Lymnaeoidea</taxon>
        <taxon>Lymnaeidae</taxon>
        <taxon>Lymnaea</taxon>
    </lineage>
</organism>
<proteinExistence type="predicted"/>
<feature type="compositionally biased region" description="Low complexity" evidence="1">
    <location>
        <begin position="80"/>
        <end position="93"/>
    </location>
</feature>
<protein>
    <submittedName>
        <fullName evidence="2">Uncharacterized protein</fullName>
    </submittedName>
</protein>
<sequence length="215" mass="23438">MTGKHHKDSKVRAQDVRPHGHHHSPANQHGLAATLNYHQQLRKELGMPQAHPSPTSTPTHALSTPPYSYPYSNIITPLPSSSDSSLHASADSSPVTPTSTYAQDYKISLGYEANLKKYHDAFQSLHGHCSTPHLPSATLTLFEQPLSGSDPNLRSDLKQNVNFPYYDNISSARSRANQPGDITYVNETLAFVDPHGPPKLPSRPSKSSSSLPTSS</sequence>
<reference evidence="2 3" key="1">
    <citation type="submission" date="2024-04" db="EMBL/GenBank/DDBJ databases">
        <authorList>
            <consortium name="Genoscope - CEA"/>
            <person name="William W."/>
        </authorList>
    </citation>
    <scope>NUCLEOTIDE SEQUENCE [LARGE SCALE GENOMIC DNA]</scope>
</reference>
<feature type="region of interest" description="Disordered" evidence="1">
    <location>
        <begin position="1"/>
        <end position="65"/>
    </location>
</feature>
<feature type="region of interest" description="Disordered" evidence="1">
    <location>
        <begin position="192"/>
        <end position="215"/>
    </location>
</feature>